<protein>
    <submittedName>
        <fullName evidence="3">Uncharacterized protein</fullName>
    </submittedName>
</protein>
<evidence type="ECO:0000313" key="4">
    <source>
        <dbReference type="Proteomes" id="UP000351155"/>
    </source>
</evidence>
<evidence type="ECO:0000256" key="2">
    <source>
        <dbReference type="SAM" id="Phobius"/>
    </source>
</evidence>
<feature type="transmembrane region" description="Helical" evidence="2">
    <location>
        <begin position="6"/>
        <end position="27"/>
    </location>
</feature>
<gene>
    <name evidence="3" type="ORF">NCTC12126_04189</name>
</gene>
<accession>A0A484YWU5</accession>
<keyword evidence="2" id="KW-0472">Membrane</keyword>
<feature type="region of interest" description="Disordered" evidence="1">
    <location>
        <begin position="61"/>
        <end position="92"/>
    </location>
</feature>
<proteinExistence type="predicted"/>
<feature type="compositionally biased region" description="Basic and acidic residues" evidence="1">
    <location>
        <begin position="74"/>
        <end position="86"/>
    </location>
</feature>
<evidence type="ECO:0000313" key="3">
    <source>
        <dbReference type="EMBL" id="VFS40730.1"/>
    </source>
</evidence>
<dbReference type="Proteomes" id="UP000351155">
    <property type="component" value="Unassembled WGS sequence"/>
</dbReference>
<name>A0A484YWU5_9ENTR</name>
<keyword evidence="2" id="KW-1133">Transmembrane helix</keyword>
<dbReference type="AlphaFoldDB" id="A0A484YWU5"/>
<feature type="compositionally biased region" description="Polar residues" evidence="1">
    <location>
        <begin position="62"/>
        <end position="71"/>
    </location>
</feature>
<sequence length="92" mass="9685">MSIIEMILGGIAALATVAFSGFVAGNIRGSGKAEAKANQLRTEENAAAEIAAAERKAEVTKEASNVQQTVNHMPDNDVDRELRENFTRPGGG</sequence>
<dbReference type="EMBL" id="CAADIW010000045">
    <property type="protein sequence ID" value="VFS40730.1"/>
    <property type="molecule type" value="Genomic_DNA"/>
</dbReference>
<organism evidence="3 4">
    <name type="scientific">Enterobacter cancerogenus</name>
    <dbReference type="NCBI Taxonomy" id="69218"/>
    <lineage>
        <taxon>Bacteria</taxon>
        <taxon>Pseudomonadati</taxon>
        <taxon>Pseudomonadota</taxon>
        <taxon>Gammaproteobacteria</taxon>
        <taxon>Enterobacterales</taxon>
        <taxon>Enterobacteriaceae</taxon>
        <taxon>Enterobacter</taxon>
        <taxon>Enterobacter cloacae complex</taxon>
    </lineage>
</organism>
<keyword evidence="2" id="KW-0812">Transmembrane</keyword>
<evidence type="ECO:0000256" key="1">
    <source>
        <dbReference type="SAM" id="MobiDB-lite"/>
    </source>
</evidence>
<reference evidence="3 4" key="1">
    <citation type="submission" date="2019-03" db="EMBL/GenBank/DDBJ databases">
        <authorList>
            <consortium name="Pathogen Informatics"/>
        </authorList>
    </citation>
    <scope>NUCLEOTIDE SEQUENCE [LARGE SCALE GENOMIC DNA]</scope>
    <source>
        <strain evidence="3 4">NCTC12126</strain>
    </source>
</reference>